<evidence type="ECO:0000313" key="5">
    <source>
        <dbReference type="Proteomes" id="UP000832097"/>
    </source>
</evidence>
<feature type="transmembrane region" description="Helical" evidence="2">
    <location>
        <begin position="274"/>
        <end position="295"/>
    </location>
</feature>
<evidence type="ECO:0000256" key="2">
    <source>
        <dbReference type="SAM" id="Phobius"/>
    </source>
</evidence>
<protein>
    <submittedName>
        <fullName evidence="4">Acyltransferase</fullName>
    </submittedName>
</protein>
<feature type="transmembrane region" description="Helical" evidence="2">
    <location>
        <begin position="160"/>
        <end position="179"/>
    </location>
</feature>
<feature type="domain" description="Acyltransferase 3" evidence="3">
    <location>
        <begin position="34"/>
        <end position="368"/>
    </location>
</feature>
<feature type="transmembrane region" description="Helical" evidence="2">
    <location>
        <begin position="186"/>
        <end position="203"/>
    </location>
</feature>
<keyword evidence="4" id="KW-0012">Acyltransferase</keyword>
<feature type="transmembrane region" description="Helical" evidence="2">
    <location>
        <begin position="209"/>
        <end position="230"/>
    </location>
</feature>
<keyword evidence="2" id="KW-0812">Transmembrane</keyword>
<feature type="compositionally biased region" description="Pro residues" evidence="1">
    <location>
        <begin position="15"/>
        <end position="28"/>
    </location>
</feature>
<dbReference type="GO" id="GO:0016746">
    <property type="term" value="F:acyltransferase activity"/>
    <property type="evidence" value="ECO:0007669"/>
    <property type="project" value="UniProtKB-KW"/>
</dbReference>
<feature type="transmembrane region" description="Helical" evidence="2">
    <location>
        <begin position="125"/>
        <end position="145"/>
    </location>
</feature>
<dbReference type="EMBL" id="CP094528">
    <property type="protein sequence ID" value="UOE44031.1"/>
    <property type="molecule type" value="Genomic_DNA"/>
</dbReference>
<keyword evidence="2" id="KW-1133">Transmembrane helix</keyword>
<feature type="transmembrane region" description="Helical" evidence="2">
    <location>
        <begin position="357"/>
        <end position="375"/>
    </location>
</feature>
<dbReference type="InterPro" id="IPR002656">
    <property type="entry name" value="Acyl_transf_3_dom"/>
</dbReference>
<keyword evidence="2" id="KW-0472">Membrane</keyword>
<feature type="region of interest" description="Disordered" evidence="1">
    <location>
        <begin position="1"/>
        <end position="28"/>
    </location>
</feature>
<feature type="transmembrane region" description="Helical" evidence="2">
    <location>
        <begin position="37"/>
        <end position="58"/>
    </location>
</feature>
<organism evidence="4 5">
    <name type="scientific">Agromyces larvae</name>
    <dbReference type="NCBI Taxonomy" id="2929802"/>
    <lineage>
        <taxon>Bacteria</taxon>
        <taxon>Bacillati</taxon>
        <taxon>Actinomycetota</taxon>
        <taxon>Actinomycetes</taxon>
        <taxon>Micrococcales</taxon>
        <taxon>Microbacteriaceae</taxon>
        <taxon>Agromyces</taxon>
    </lineage>
</organism>
<evidence type="ECO:0000259" key="3">
    <source>
        <dbReference type="Pfam" id="PF01757"/>
    </source>
</evidence>
<keyword evidence="5" id="KW-1185">Reference proteome</keyword>
<feature type="transmembrane region" description="Helical" evidence="2">
    <location>
        <begin position="316"/>
        <end position="337"/>
    </location>
</feature>
<accession>A0ABY4BXS3</accession>
<evidence type="ECO:0000313" key="4">
    <source>
        <dbReference type="EMBL" id="UOE44031.1"/>
    </source>
</evidence>
<name>A0ABY4BXS3_9MICO</name>
<keyword evidence="4" id="KW-0808">Transferase</keyword>
<feature type="transmembrane region" description="Helical" evidence="2">
    <location>
        <begin position="416"/>
        <end position="433"/>
    </location>
</feature>
<gene>
    <name evidence="4" type="ORF">MTO99_18035</name>
</gene>
<feature type="transmembrane region" description="Helical" evidence="2">
    <location>
        <begin position="242"/>
        <end position="262"/>
    </location>
</feature>
<evidence type="ECO:0000256" key="1">
    <source>
        <dbReference type="SAM" id="MobiDB-lite"/>
    </source>
</evidence>
<sequence>MTLTADRPAAAAGPAPAPAPAAPAPTPAPTRDGAIDLVRAACLVVVFVLHALMVGVSMGPDGPVLENALEGWAWFAPATWVVQIMPLFFVVGGYAGWTSWQRTRARGGTATEFVRGRIARLVRPAIALIAVVGAALAALALAGVAPDVVATASFRIGQPLWFLAVYLACTALVPAMVRLHERMPRVALAGLAVAVVAVDVLRASTGVEAVGFANLLFVWLLMQQLGFHLADGSVDRVAARSRRWIAASALGALALLTLAGPYSPDLFANLNPPTLVLVVLGVVQLMLFSLARAALRRWAARPVLSRLVARFGEWGMTLYLWHLPAFVGLAAILLVLHGVVGFGLPEPLTAAWWQTRPLWLVTAAVVTAGLVRVFARFERGSRVRRPSWMPHLPAGAAVVAGILGVGMALVVGFAPAPAIAALGLLGVALVGSAERAGRPGTAIMDGCALAPVGGRPRRSAPPVRVERGS</sequence>
<feature type="compositionally biased region" description="Low complexity" evidence="1">
    <location>
        <begin position="1"/>
        <end position="14"/>
    </location>
</feature>
<feature type="transmembrane region" description="Helical" evidence="2">
    <location>
        <begin position="387"/>
        <end position="410"/>
    </location>
</feature>
<dbReference type="Pfam" id="PF01757">
    <property type="entry name" value="Acyl_transf_3"/>
    <property type="match status" value="1"/>
</dbReference>
<feature type="transmembrane region" description="Helical" evidence="2">
    <location>
        <begin position="78"/>
        <end position="97"/>
    </location>
</feature>
<reference evidence="4 5" key="1">
    <citation type="submission" date="2022-03" db="EMBL/GenBank/DDBJ databases">
        <title>Mucilaginibacter sp. isolated from the gut of Protaetia brevitarsis seulensis larvae.</title>
        <authorList>
            <person name="Won M."/>
            <person name="Kim S.-J."/>
            <person name="Kwon S.-W."/>
        </authorList>
    </citation>
    <scope>NUCLEOTIDE SEQUENCE [LARGE SCALE GENOMIC DNA]</scope>
    <source>
        <strain evidence="4 5">CFWR-12</strain>
    </source>
</reference>
<proteinExistence type="predicted"/>
<dbReference type="Proteomes" id="UP000832097">
    <property type="component" value="Chromosome"/>
</dbReference>
<dbReference type="RefSeq" id="WP_243555560.1">
    <property type="nucleotide sequence ID" value="NZ_CP094528.1"/>
</dbReference>